<gene>
    <name evidence="2" type="ORF">SAMN02745158_02024</name>
</gene>
<dbReference type="RefSeq" id="WP_158640996.1">
    <property type="nucleotide sequence ID" value="NZ_FQVI01000009.1"/>
</dbReference>
<evidence type="ECO:0000313" key="2">
    <source>
        <dbReference type="EMBL" id="SHE94449.1"/>
    </source>
</evidence>
<dbReference type="AlphaFoldDB" id="A0A1M4XLV0"/>
<proteinExistence type="predicted"/>
<sequence>MNEAVLRDELKKLQQENSMLKESIIVLKKIITVKNRTINRMLDRYILQQK</sequence>
<evidence type="ECO:0000256" key="1">
    <source>
        <dbReference type="SAM" id="Coils"/>
    </source>
</evidence>
<dbReference type="OrthoDB" id="9892203at2"/>
<accession>A0A1M4XLV0</accession>
<dbReference type="EMBL" id="FQVI01000009">
    <property type="protein sequence ID" value="SHE94449.1"/>
    <property type="molecule type" value="Genomic_DNA"/>
</dbReference>
<evidence type="ECO:0000313" key="3">
    <source>
        <dbReference type="Proteomes" id="UP000184245"/>
    </source>
</evidence>
<feature type="coiled-coil region" evidence="1">
    <location>
        <begin position="3"/>
        <end position="30"/>
    </location>
</feature>
<reference evidence="2 3" key="1">
    <citation type="submission" date="2016-11" db="EMBL/GenBank/DDBJ databases">
        <authorList>
            <person name="Jaros S."/>
            <person name="Januszkiewicz K."/>
            <person name="Wedrychowicz H."/>
        </authorList>
    </citation>
    <scope>NUCLEOTIDE SEQUENCE [LARGE SCALE GENOMIC DNA]</scope>
    <source>
        <strain evidence="2 3">DSM 17459</strain>
    </source>
</reference>
<dbReference type="Proteomes" id="UP000184245">
    <property type="component" value="Unassembled WGS sequence"/>
</dbReference>
<protein>
    <submittedName>
        <fullName evidence="2">Uncharacterized protein</fullName>
    </submittedName>
</protein>
<dbReference type="STRING" id="1122155.SAMN02745158_02024"/>
<organism evidence="2 3">
    <name type="scientific">Lactonifactor longoviformis DSM 17459</name>
    <dbReference type="NCBI Taxonomy" id="1122155"/>
    <lineage>
        <taxon>Bacteria</taxon>
        <taxon>Bacillati</taxon>
        <taxon>Bacillota</taxon>
        <taxon>Clostridia</taxon>
        <taxon>Eubacteriales</taxon>
        <taxon>Clostridiaceae</taxon>
        <taxon>Lactonifactor</taxon>
    </lineage>
</organism>
<name>A0A1M4XLV0_9CLOT</name>
<keyword evidence="1" id="KW-0175">Coiled coil</keyword>
<keyword evidence="3" id="KW-1185">Reference proteome</keyword>